<dbReference type="GO" id="GO:0046872">
    <property type="term" value="F:metal ion binding"/>
    <property type="evidence" value="ECO:0007669"/>
    <property type="project" value="UniProtKB-KW"/>
</dbReference>
<evidence type="ECO:0000256" key="4">
    <source>
        <dbReference type="ARBA" id="ARBA00022723"/>
    </source>
</evidence>
<dbReference type="InterPro" id="IPR023091">
    <property type="entry name" value="MetalPrtase_cat_dom_sf_prd"/>
</dbReference>
<dbReference type="GO" id="GO:0006364">
    <property type="term" value="P:rRNA processing"/>
    <property type="evidence" value="ECO:0007669"/>
    <property type="project" value="InterPro"/>
</dbReference>
<protein>
    <submittedName>
        <fullName evidence="8">Uncharacterized protein</fullName>
    </submittedName>
</protein>
<keyword evidence="6" id="KW-0378">Hydrolase</keyword>
<dbReference type="PANTHER" id="PTHR46986">
    <property type="entry name" value="ENDORIBONUCLEASE YBEY, CHLOROPLASTIC"/>
    <property type="match status" value="1"/>
</dbReference>
<organism evidence="8">
    <name type="scientific">marine metagenome</name>
    <dbReference type="NCBI Taxonomy" id="408172"/>
    <lineage>
        <taxon>unclassified sequences</taxon>
        <taxon>metagenomes</taxon>
        <taxon>ecological metagenomes</taxon>
    </lineage>
</organism>
<dbReference type="Gene3D" id="3.40.390.30">
    <property type="entry name" value="Metalloproteases ('zincins'), catalytic domain"/>
    <property type="match status" value="1"/>
</dbReference>
<sequence>MPLTVRSRQKSHPADAWLLRRLAKWTLAETGPGQAVEPGAHELGVYLVDPVEMARANWDYLQHDGPTDVITFDYGEPGDAPKRGPILGDIFICPVVAEEFARKYKTSWAEEVARYLIHGILHLRGYDDSAPGLRRTMKREENRLMTAAAGRFPLSRLARGTRVVGR</sequence>
<keyword evidence="5" id="KW-0255">Endonuclease</keyword>
<evidence type="ECO:0000256" key="5">
    <source>
        <dbReference type="ARBA" id="ARBA00022759"/>
    </source>
</evidence>
<dbReference type="NCBIfam" id="TIGR00043">
    <property type="entry name" value="rRNA maturation RNase YbeY"/>
    <property type="match status" value="1"/>
</dbReference>
<keyword evidence="7" id="KW-0862">Zinc</keyword>
<dbReference type="EMBL" id="UINC01078869">
    <property type="protein sequence ID" value="SVC20359.1"/>
    <property type="molecule type" value="Genomic_DNA"/>
</dbReference>
<dbReference type="PANTHER" id="PTHR46986:SF1">
    <property type="entry name" value="ENDORIBONUCLEASE YBEY, CHLOROPLASTIC"/>
    <property type="match status" value="1"/>
</dbReference>
<evidence type="ECO:0000256" key="6">
    <source>
        <dbReference type="ARBA" id="ARBA00022801"/>
    </source>
</evidence>
<comment type="cofactor">
    <cofactor evidence="1">
        <name>Zn(2+)</name>
        <dbReference type="ChEBI" id="CHEBI:29105"/>
    </cofactor>
</comment>
<keyword evidence="3" id="KW-0540">Nuclease</keyword>
<evidence type="ECO:0000256" key="3">
    <source>
        <dbReference type="ARBA" id="ARBA00022722"/>
    </source>
</evidence>
<dbReference type="Pfam" id="PF02130">
    <property type="entry name" value="YbeY"/>
    <property type="match status" value="1"/>
</dbReference>
<evidence type="ECO:0000256" key="2">
    <source>
        <dbReference type="ARBA" id="ARBA00010875"/>
    </source>
</evidence>
<dbReference type="AlphaFoldDB" id="A0A382K877"/>
<comment type="similarity">
    <text evidence="2">Belongs to the endoribonuclease YbeY family.</text>
</comment>
<dbReference type="HAMAP" id="MF_00009">
    <property type="entry name" value="Endoribonucl_YbeY"/>
    <property type="match status" value="1"/>
</dbReference>
<gene>
    <name evidence="8" type="ORF">METZ01_LOCUS273213</name>
</gene>
<evidence type="ECO:0000256" key="1">
    <source>
        <dbReference type="ARBA" id="ARBA00001947"/>
    </source>
</evidence>
<reference evidence="8" key="1">
    <citation type="submission" date="2018-05" db="EMBL/GenBank/DDBJ databases">
        <authorList>
            <person name="Lanie J.A."/>
            <person name="Ng W.-L."/>
            <person name="Kazmierczak K.M."/>
            <person name="Andrzejewski T.M."/>
            <person name="Davidsen T.M."/>
            <person name="Wayne K.J."/>
            <person name="Tettelin H."/>
            <person name="Glass J.I."/>
            <person name="Rusch D."/>
            <person name="Podicherti R."/>
            <person name="Tsui H.-C.T."/>
            <person name="Winkler M.E."/>
        </authorList>
    </citation>
    <scope>NUCLEOTIDE SEQUENCE</scope>
</reference>
<dbReference type="GO" id="GO:0004222">
    <property type="term" value="F:metalloendopeptidase activity"/>
    <property type="evidence" value="ECO:0007669"/>
    <property type="project" value="InterPro"/>
</dbReference>
<dbReference type="SUPFAM" id="SSF55486">
    <property type="entry name" value="Metalloproteases ('zincins'), catalytic domain"/>
    <property type="match status" value="1"/>
</dbReference>
<evidence type="ECO:0000313" key="8">
    <source>
        <dbReference type="EMBL" id="SVC20359.1"/>
    </source>
</evidence>
<keyword evidence="4" id="KW-0479">Metal-binding</keyword>
<dbReference type="InterPro" id="IPR002036">
    <property type="entry name" value="YbeY"/>
</dbReference>
<accession>A0A382K877</accession>
<name>A0A382K877_9ZZZZ</name>
<evidence type="ECO:0000256" key="7">
    <source>
        <dbReference type="ARBA" id="ARBA00022833"/>
    </source>
</evidence>
<proteinExistence type="inferred from homology"/>
<dbReference type="GO" id="GO:0004519">
    <property type="term" value="F:endonuclease activity"/>
    <property type="evidence" value="ECO:0007669"/>
    <property type="project" value="UniProtKB-KW"/>
</dbReference>